<evidence type="ECO:0000313" key="2">
    <source>
        <dbReference type="EMBL" id="ABF43243.1"/>
    </source>
</evidence>
<dbReference type="Proteomes" id="UP000002432">
    <property type="component" value="Chromosome"/>
</dbReference>
<dbReference type="STRING" id="204669.Acid345_4243"/>
<feature type="domain" description="AbiEi antitoxin N-terminal" evidence="1">
    <location>
        <begin position="24"/>
        <end position="70"/>
    </location>
</feature>
<keyword evidence="3" id="KW-1185">Reference proteome</keyword>
<gene>
    <name evidence="2" type="ordered locus">Acid345_4243</name>
</gene>
<name>Q1IIQ7_KORVE</name>
<dbReference type="HOGENOM" id="CLU_089333_0_1_0"/>
<dbReference type="InterPro" id="IPR025159">
    <property type="entry name" value="AbiEi_N"/>
</dbReference>
<evidence type="ECO:0000259" key="1">
    <source>
        <dbReference type="Pfam" id="PF13338"/>
    </source>
</evidence>
<evidence type="ECO:0000313" key="3">
    <source>
        <dbReference type="Proteomes" id="UP000002432"/>
    </source>
</evidence>
<organism evidence="2 3">
    <name type="scientific">Koribacter versatilis (strain Ellin345)</name>
    <dbReference type="NCBI Taxonomy" id="204669"/>
    <lineage>
        <taxon>Bacteria</taxon>
        <taxon>Pseudomonadati</taxon>
        <taxon>Acidobacteriota</taxon>
        <taxon>Terriglobia</taxon>
        <taxon>Terriglobales</taxon>
        <taxon>Candidatus Korobacteraceae</taxon>
        <taxon>Candidatus Korobacter</taxon>
    </lineage>
</organism>
<dbReference type="eggNOG" id="COG5340">
    <property type="taxonomic scope" value="Bacteria"/>
</dbReference>
<accession>Q1IIQ7</accession>
<dbReference type="EnsemblBacteria" id="ABF43243">
    <property type="protein sequence ID" value="ABF43243"/>
    <property type="gene ID" value="Acid345_4243"/>
</dbReference>
<sequence length="234" mass="26920">MRSTSTSGRRGGQPVVDGMARTNEVVELTRKLGVARRVDFDIAGIHRQYVALAWRDGRIERISRGLYRLAGMPRNRHSRLIEICKRVPHGVICLQSALFYYGFLEDEPQQHCIAIDRKSWRPVISDWAVQFIRFSGATFTQGVVNLTLDGVAIRIYSPMKTIADLLKYRNRLGIELTNDALLGSVRTNQYNPYRLLHFARICRVEALARLYIRRVGSGREFEGRQARSLWSERL</sequence>
<protein>
    <recommendedName>
        <fullName evidence="1">AbiEi antitoxin N-terminal domain-containing protein</fullName>
    </recommendedName>
</protein>
<dbReference type="Pfam" id="PF13338">
    <property type="entry name" value="AbiEi_4"/>
    <property type="match status" value="1"/>
</dbReference>
<dbReference type="KEGG" id="aba:Acid345_4243"/>
<dbReference type="EMBL" id="CP000360">
    <property type="protein sequence ID" value="ABF43243.1"/>
    <property type="molecule type" value="Genomic_DNA"/>
</dbReference>
<dbReference type="AlphaFoldDB" id="Q1IIQ7"/>
<reference evidence="2 3" key="1">
    <citation type="journal article" date="2009" name="Appl. Environ. Microbiol.">
        <title>Three genomes from the phylum Acidobacteria provide insight into the lifestyles of these microorganisms in soils.</title>
        <authorList>
            <person name="Ward N.L."/>
            <person name="Challacombe J.F."/>
            <person name="Janssen P.H."/>
            <person name="Henrissat B."/>
            <person name="Coutinho P.M."/>
            <person name="Wu M."/>
            <person name="Xie G."/>
            <person name="Haft D.H."/>
            <person name="Sait M."/>
            <person name="Badger J."/>
            <person name="Barabote R.D."/>
            <person name="Bradley B."/>
            <person name="Brettin T.S."/>
            <person name="Brinkac L.M."/>
            <person name="Bruce D."/>
            <person name="Creasy T."/>
            <person name="Daugherty S.C."/>
            <person name="Davidsen T.M."/>
            <person name="DeBoy R.T."/>
            <person name="Detter J.C."/>
            <person name="Dodson R.J."/>
            <person name="Durkin A.S."/>
            <person name="Ganapathy A."/>
            <person name="Gwinn-Giglio M."/>
            <person name="Han C.S."/>
            <person name="Khouri H."/>
            <person name="Kiss H."/>
            <person name="Kothari S.P."/>
            <person name="Madupu R."/>
            <person name="Nelson K.E."/>
            <person name="Nelson W.C."/>
            <person name="Paulsen I."/>
            <person name="Penn K."/>
            <person name="Ren Q."/>
            <person name="Rosovitz M.J."/>
            <person name="Selengut J.D."/>
            <person name="Shrivastava S."/>
            <person name="Sullivan S.A."/>
            <person name="Tapia R."/>
            <person name="Thompson L.S."/>
            <person name="Watkins K.L."/>
            <person name="Yang Q."/>
            <person name="Yu C."/>
            <person name="Zafar N."/>
            <person name="Zhou L."/>
            <person name="Kuske C.R."/>
        </authorList>
    </citation>
    <scope>NUCLEOTIDE SEQUENCE [LARGE SCALE GENOMIC DNA]</scope>
    <source>
        <strain evidence="2 3">Ellin345</strain>
    </source>
</reference>
<proteinExistence type="predicted"/>